<name>A0A927W5H0_9CLOT</name>
<proteinExistence type="predicted"/>
<protein>
    <submittedName>
        <fullName evidence="1">Uncharacterized protein</fullName>
    </submittedName>
</protein>
<dbReference type="EMBL" id="SVCM01000142">
    <property type="protein sequence ID" value="MBE6060923.1"/>
    <property type="molecule type" value="Genomic_DNA"/>
</dbReference>
<evidence type="ECO:0000313" key="1">
    <source>
        <dbReference type="EMBL" id="MBE6060923.1"/>
    </source>
</evidence>
<organism evidence="1 2">
    <name type="scientific">Clostridium sulfidigenes</name>
    <dbReference type="NCBI Taxonomy" id="318464"/>
    <lineage>
        <taxon>Bacteria</taxon>
        <taxon>Bacillati</taxon>
        <taxon>Bacillota</taxon>
        <taxon>Clostridia</taxon>
        <taxon>Eubacteriales</taxon>
        <taxon>Clostridiaceae</taxon>
        <taxon>Clostridium</taxon>
    </lineage>
</organism>
<sequence>MKLIGSIIFAITLTLGFITELIQYKRAHDFILNKKVFSISKHMMLKIIDIETQEKTVFYHDRKPIDNILAAKKDMFRCYLVGNDGLYIINRSKSAYKVYEDINSVPVKEQKHFKELLQDNLRK</sequence>
<accession>A0A927W5H0</accession>
<gene>
    <name evidence="1" type="ORF">E7215_12230</name>
</gene>
<reference evidence="1" key="1">
    <citation type="submission" date="2019-04" db="EMBL/GenBank/DDBJ databases">
        <title>Evolution of Biomass-Degrading Anaerobic Consortia Revealed by Metagenomics.</title>
        <authorList>
            <person name="Peng X."/>
        </authorList>
    </citation>
    <scope>NUCLEOTIDE SEQUENCE</scope>
    <source>
        <strain evidence="1">SIG254</strain>
    </source>
</reference>
<dbReference type="AlphaFoldDB" id="A0A927W5H0"/>
<evidence type="ECO:0000313" key="2">
    <source>
        <dbReference type="Proteomes" id="UP000768462"/>
    </source>
</evidence>
<dbReference type="Proteomes" id="UP000768462">
    <property type="component" value="Unassembled WGS sequence"/>
</dbReference>
<comment type="caution">
    <text evidence="1">The sequence shown here is derived from an EMBL/GenBank/DDBJ whole genome shotgun (WGS) entry which is preliminary data.</text>
</comment>